<dbReference type="AlphaFoldDB" id="A0A6J4JRY4"/>
<dbReference type="InterPro" id="IPR001296">
    <property type="entry name" value="Glyco_trans_1"/>
</dbReference>
<dbReference type="Pfam" id="PF13439">
    <property type="entry name" value="Glyco_transf_4"/>
    <property type="match status" value="1"/>
</dbReference>
<dbReference type="Gene3D" id="3.40.50.2000">
    <property type="entry name" value="Glycogen Phosphorylase B"/>
    <property type="match status" value="2"/>
</dbReference>
<dbReference type="GO" id="GO:0016757">
    <property type="term" value="F:glycosyltransferase activity"/>
    <property type="evidence" value="ECO:0007669"/>
    <property type="project" value="UniProtKB-KW"/>
</dbReference>
<evidence type="ECO:0000259" key="4">
    <source>
        <dbReference type="Pfam" id="PF13439"/>
    </source>
</evidence>
<evidence type="ECO:0000259" key="3">
    <source>
        <dbReference type="Pfam" id="PF00534"/>
    </source>
</evidence>
<dbReference type="InterPro" id="IPR028098">
    <property type="entry name" value="Glyco_trans_4-like_N"/>
</dbReference>
<protein>
    <submittedName>
        <fullName evidence="5">Glycosyl transferase, group 1</fullName>
    </submittedName>
</protein>
<gene>
    <name evidence="5" type="ORF">AVDCRST_MAG48-126</name>
</gene>
<keyword evidence="1" id="KW-0328">Glycosyltransferase</keyword>
<evidence type="ECO:0000256" key="2">
    <source>
        <dbReference type="ARBA" id="ARBA00022679"/>
    </source>
</evidence>
<reference evidence="5" key="1">
    <citation type="submission" date="2020-02" db="EMBL/GenBank/DDBJ databases">
        <authorList>
            <person name="Meier V. D."/>
        </authorList>
    </citation>
    <scope>NUCLEOTIDE SEQUENCE</scope>
    <source>
        <strain evidence="5">AVDCRST_MAG48</strain>
    </source>
</reference>
<dbReference type="Pfam" id="PF00534">
    <property type="entry name" value="Glycos_transf_1"/>
    <property type="match status" value="1"/>
</dbReference>
<feature type="domain" description="Glycosyl transferase family 1" evidence="3">
    <location>
        <begin position="214"/>
        <end position="370"/>
    </location>
</feature>
<dbReference type="EMBL" id="CADCTS010000020">
    <property type="protein sequence ID" value="CAA9285987.1"/>
    <property type="molecule type" value="Genomic_DNA"/>
</dbReference>
<name>A0A6J4JRY4_9ACTN</name>
<dbReference type="PANTHER" id="PTHR45947">
    <property type="entry name" value="SULFOQUINOVOSYL TRANSFERASE SQD2"/>
    <property type="match status" value="1"/>
</dbReference>
<dbReference type="PANTHER" id="PTHR45947:SF3">
    <property type="entry name" value="SULFOQUINOVOSYL TRANSFERASE SQD2"/>
    <property type="match status" value="1"/>
</dbReference>
<dbReference type="InterPro" id="IPR050194">
    <property type="entry name" value="Glycosyltransferase_grp1"/>
</dbReference>
<accession>A0A6J4JRY4</accession>
<sequence length="406" mass="42445">MRVALVSEHASPLAVVGAVDAGGQNVHVGALAAALVRHGHDVTVHTRRDDSAQAARVETDEGYAVLHVPAGPAVALPKDDLWPHMPAFAGGLTEQLSALSPDVVHGHFWMSAWAADRAADALGLPRLVTFHALGTVKRRHQGTADTSPPERVAVELAVARAADRVLATCSDEVRELRRMGLPAERATVVPCGVDTARFTPREDGTPVPPRRQRHRLVTVGRPVPRKGFAVVVEALAALPDTELLVVGGAGSGRNPELERLQELAGRVGVADRLRCLGQVPRATMPALLRSADAVVSAPWYEPFGLVPLEAMACGVPVVAAAVGGMLDSVVDGVTGLLVPPQDPAALAAALRPLLAAPELGARLGAAGRQRVLDHYTWPQVAAATADAYTAVLQGRPGSAVQPLRRA</sequence>
<evidence type="ECO:0000256" key="1">
    <source>
        <dbReference type="ARBA" id="ARBA00022676"/>
    </source>
</evidence>
<feature type="domain" description="Glycosyltransferase subfamily 4-like N-terminal" evidence="4">
    <location>
        <begin position="22"/>
        <end position="197"/>
    </location>
</feature>
<evidence type="ECO:0000313" key="5">
    <source>
        <dbReference type="EMBL" id="CAA9285987.1"/>
    </source>
</evidence>
<proteinExistence type="predicted"/>
<keyword evidence="2 5" id="KW-0808">Transferase</keyword>
<dbReference type="SUPFAM" id="SSF53756">
    <property type="entry name" value="UDP-Glycosyltransferase/glycogen phosphorylase"/>
    <property type="match status" value="1"/>
</dbReference>
<dbReference type="GO" id="GO:1901137">
    <property type="term" value="P:carbohydrate derivative biosynthetic process"/>
    <property type="evidence" value="ECO:0007669"/>
    <property type="project" value="UniProtKB-ARBA"/>
</dbReference>
<organism evidence="5">
    <name type="scientific">uncultured Friedmanniella sp</name>
    <dbReference type="NCBI Taxonomy" id="335381"/>
    <lineage>
        <taxon>Bacteria</taxon>
        <taxon>Bacillati</taxon>
        <taxon>Actinomycetota</taxon>
        <taxon>Actinomycetes</taxon>
        <taxon>Propionibacteriales</taxon>
        <taxon>Nocardioidaceae</taxon>
        <taxon>Friedmanniella</taxon>
        <taxon>environmental samples</taxon>
    </lineage>
</organism>